<dbReference type="Proteomes" id="UP000650833">
    <property type="component" value="Unassembled WGS sequence"/>
</dbReference>
<dbReference type="Gene3D" id="3.40.50.150">
    <property type="entry name" value="Vaccinia Virus protein VP39"/>
    <property type="match status" value="1"/>
</dbReference>
<comment type="caution">
    <text evidence="4">The sequence shown here is derived from an EMBL/GenBank/DDBJ whole genome shotgun (WGS) entry which is preliminary data.</text>
</comment>
<gene>
    <name evidence="4" type="ORF">INT46_010540</name>
</gene>
<dbReference type="EMBL" id="JAEPRC010000592">
    <property type="protein sequence ID" value="KAG2194335.1"/>
    <property type="molecule type" value="Genomic_DNA"/>
</dbReference>
<dbReference type="CDD" id="cd02440">
    <property type="entry name" value="AdoMet_MTases"/>
    <property type="match status" value="1"/>
</dbReference>
<dbReference type="InterPro" id="IPR029063">
    <property type="entry name" value="SAM-dependent_MTases_sf"/>
</dbReference>
<dbReference type="Pfam" id="PF13649">
    <property type="entry name" value="Methyltransf_25"/>
    <property type="match status" value="1"/>
</dbReference>
<reference evidence="4" key="1">
    <citation type="submission" date="2020-12" db="EMBL/GenBank/DDBJ databases">
        <title>Metabolic potential, ecology and presence of endohyphal bacteria is reflected in genomic diversity of Mucoromycotina.</title>
        <authorList>
            <person name="Muszewska A."/>
            <person name="Okrasinska A."/>
            <person name="Steczkiewicz K."/>
            <person name="Drgas O."/>
            <person name="Orlowska M."/>
            <person name="Perlinska-Lenart U."/>
            <person name="Aleksandrzak-Piekarczyk T."/>
            <person name="Szatraj K."/>
            <person name="Zielenkiewicz U."/>
            <person name="Pilsyk S."/>
            <person name="Malc E."/>
            <person name="Mieczkowski P."/>
            <person name="Kruszewska J.S."/>
            <person name="Biernat P."/>
            <person name="Pawlowska J."/>
        </authorList>
    </citation>
    <scope>NUCLEOTIDE SEQUENCE</scope>
    <source>
        <strain evidence="4">CBS 226.32</strain>
    </source>
</reference>
<sequence length="326" mass="37487">MATVDKIKYVLNEPFTNFLKNLLHEKFYQDSPEKVVRLLEVGCGPGDFALISKETFNGKINITAIDPSDDIEQAFKKSIGSDVQFLKEDIFTYKSDEKFDVVLFSKSLHHCNPVDQALKIAYSLLSDNGVLIAEEIQFELANDNDVTWFLERLDLVRSAGCFISKEERIETAGPTQKPMLSKILDPSLPLSERWFTPHTHSHGSEHEHAHEKHHHVHEGAHEHSHDHQHHHHHQKSNEDQKKLDREDPNQIATSNSIRVAINAQFGKENVQMNIVPFFYQFFHFFGLKTDDTCQAVLREVMKQEQRAVNESKLNPFGLNIVAFKKN</sequence>
<evidence type="ECO:0000313" key="4">
    <source>
        <dbReference type="EMBL" id="KAG2194335.1"/>
    </source>
</evidence>
<keyword evidence="5" id="KW-1185">Reference proteome</keyword>
<feature type="compositionally biased region" description="Basic and acidic residues" evidence="2">
    <location>
        <begin position="235"/>
        <end position="248"/>
    </location>
</feature>
<organism evidence="4 5">
    <name type="scientific">Mucor plumbeus</name>
    <dbReference type="NCBI Taxonomy" id="97098"/>
    <lineage>
        <taxon>Eukaryota</taxon>
        <taxon>Fungi</taxon>
        <taxon>Fungi incertae sedis</taxon>
        <taxon>Mucoromycota</taxon>
        <taxon>Mucoromycotina</taxon>
        <taxon>Mucoromycetes</taxon>
        <taxon>Mucorales</taxon>
        <taxon>Mucorineae</taxon>
        <taxon>Mucoraceae</taxon>
        <taxon>Mucor</taxon>
    </lineage>
</organism>
<dbReference type="SUPFAM" id="SSF53335">
    <property type="entry name" value="S-adenosyl-L-methionine-dependent methyltransferases"/>
    <property type="match status" value="1"/>
</dbReference>
<evidence type="ECO:0000313" key="5">
    <source>
        <dbReference type="Proteomes" id="UP000650833"/>
    </source>
</evidence>
<keyword evidence="1" id="KW-0808">Transferase</keyword>
<proteinExistence type="predicted"/>
<dbReference type="AlphaFoldDB" id="A0A8H7QLL8"/>
<name>A0A8H7QLL8_9FUNG</name>
<evidence type="ECO:0000256" key="1">
    <source>
        <dbReference type="ARBA" id="ARBA00022679"/>
    </source>
</evidence>
<feature type="region of interest" description="Disordered" evidence="2">
    <location>
        <begin position="195"/>
        <end position="251"/>
    </location>
</feature>
<evidence type="ECO:0000259" key="3">
    <source>
        <dbReference type="Pfam" id="PF13649"/>
    </source>
</evidence>
<dbReference type="OrthoDB" id="10017101at2759"/>
<dbReference type="GO" id="GO:0016740">
    <property type="term" value="F:transferase activity"/>
    <property type="evidence" value="ECO:0007669"/>
    <property type="project" value="UniProtKB-KW"/>
</dbReference>
<dbReference type="InterPro" id="IPR041698">
    <property type="entry name" value="Methyltransf_25"/>
</dbReference>
<protein>
    <recommendedName>
        <fullName evidence="3">Methyltransferase domain-containing protein</fullName>
    </recommendedName>
</protein>
<evidence type="ECO:0000256" key="2">
    <source>
        <dbReference type="SAM" id="MobiDB-lite"/>
    </source>
</evidence>
<feature type="domain" description="Methyltransferase" evidence="3">
    <location>
        <begin position="39"/>
        <end position="129"/>
    </location>
</feature>
<dbReference type="PANTHER" id="PTHR43861">
    <property type="entry name" value="TRANS-ACONITATE 2-METHYLTRANSFERASE-RELATED"/>
    <property type="match status" value="1"/>
</dbReference>
<accession>A0A8H7QLL8</accession>